<sequence>MYPHHWGHMYRCGRATSRFFWFAFGAGFATWWHCHHDAHAWAEARQCMRDRIPQRAYPPPGTALPPPPFPDAPQDPAETQAQMQGPPQPQRHNGRHGHWDHWGWWGGRDARAQQQDGGRPGWGPSGRDSAGPGWARDAAAREGAWGPPPPPTPIPGSQPGQGEKDIVQQATDTITELSEATLNNLLVTVESLKAKLAEHRMQREQQEREIQALREAKFKQFEEWQRQLQAQQEKEAAAKGAEPPRRLV</sequence>
<evidence type="ECO:0000313" key="3">
    <source>
        <dbReference type="Proteomes" id="UP000184267"/>
    </source>
</evidence>
<name>A0A1M2V2R4_TRAPU</name>
<dbReference type="EMBL" id="MNAD01001715">
    <property type="protein sequence ID" value="OJT01870.1"/>
    <property type="molecule type" value="Genomic_DNA"/>
</dbReference>
<accession>A0A1M2V2R4</accession>
<keyword evidence="3" id="KW-1185">Reference proteome</keyword>
<gene>
    <name evidence="2" type="ORF">TRAPUB_7647</name>
</gene>
<feature type="region of interest" description="Disordered" evidence="1">
    <location>
        <begin position="226"/>
        <end position="248"/>
    </location>
</feature>
<comment type="caution">
    <text evidence="2">The sequence shown here is derived from an EMBL/GenBank/DDBJ whole genome shotgun (WGS) entry which is preliminary data.</text>
</comment>
<organism evidence="2 3">
    <name type="scientific">Trametes pubescens</name>
    <name type="common">White-rot fungus</name>
    <dbReference type="NCBI Taxonomy" id="154538"/>
    <lineage>
        <taxon>Eukaryota</taxon>
        <taxon>Fungi</taxon>
        <taxon>Dikarya</taxon>
        <taxon>Basidiomycota</taxon>
        <taxon>Agaricomycotina</taxon>
        <taxon>Agaricomycetes</taxon>
        <taxon>Polyporales</taxon>
        <taxon>Polyporaceae</taxon>
        <taxon>Trametes</taxon>
    </lineage>
</organism>
<feature type="compositionally biased region" description="Pro residues" evidence="1">
    <location>
        <begin position="146"/>
        <end position="156"/>
    </location>
</feature>
<dbReference type="OrthoDB" id="2960209at2759"/>
<reference evidence="2 3" key="1">
    <citation type="submission" date="2016-10" db="EMBL/GenBank/DDBJ databases">
        <title>Genome sequence of the basidiomycete white-rot fungus Trametes pubescens.</title>
        <authorList>
            <person name="Makela M.R."/>
            <person name="Granchi Z."/>
            <person name="Peng M."/>
            <person name="De Vries R.P."/>
            <person name="Grigoriev I."/>
            <person name="Riley R."/>
            <person name="Hilden K."/>
        </authorList>
    </citation>
    <scope>NUCLEOTIDE SEQUENCE [LARGE SCALE GENOMIC DNA]</scope>
    <source>
        <strain evidence="2 3">FBCC735</strain>
    </source>
</reference>
<dbReference type="Proteomes" id="UP000184267">
    <property type="component" value="Unassembled WGS sequence"/>
</dbReference>
<dbReference type="OMA" id="DIPRRIN"/>
<feature type="compositionally biased region" description="Pro residues" evidence="1">
    <location>
        <begin position="56"/>
        <end position="73"/>
    </location>
</feature>
<feature type="region of interest" description="Disordered" evidence="1">
    <location>
        <begin position="53"/>
        <end position="166"/>
    </location>
</feature>
<feature type="compositionally biased region" description="Basic and acidic residues" evidence="1">
    <location>
        <begin position="232"/>
        <end position="248"/>
    </location>
</feature>
<proteinExistence type="predicted"/>
<protein>
    <submittedName>
        <fullName evidence="2">Uncharacterized protein</fullName>
    </submittedName>
</protein>
<evidence type="ECO:0000256" key="1">
    <source>
        <dbReference type="SAM" id="MobiDB-lite"/>
    </source>
</evidence>
<dbReference type="AlphaFoldDB" id="A0A1M2V2R4"/>
<evidence type="ECO:0000313" key="2">
    <source>
        <dbReference type="EMBL" id="OJT01870.1"/>
    </source>
</evidence>